<dbReference type="Gene3D" id="2.40.50.230">
    <property type="entry name" value="Gp5 N-terminal domain"/>
    <property type="match status" value="1"/>
</dbReference>
<sequence length="1096" mass="120402">MAQLTDTMFSIDGNPVLQFTSFALNQSIFDHHQFTLICPAQAIDGLSGIFSSSRDMIGSSFGAHITGVGLKGDLTFNGIVTSVETSRVNGQYGEIIISGYSPTIVLDNGPHCKTWEQKPLRDIAQDVLRFFPQNQLSPKVQPLAKEPYDYMVQYKETAWAFLQRISAENGEWLFWDGRNLVLGPPTGDAKTSLVYGSTLSHFNINLNARPTRTQYMGWDYQNSELYTSVPQAGNISQKAGLNSLGEKVHEKAQAIFSTQPKQWNFRYTGSKKQQDEMATLHSAMEGSKMVRLTGHSGHPGVAIGARAEIVSNNVFNGSTEGYGEYIVTQISHFVDTKGDYRNEFTAVPSSVHLPPVSIPQAPVCETQSAIVTDNHDPKGMGRIRVKFHWMNGEEKTPWVRIASPHGGGGKGHFFVPEIDEEVIVGFENDSAVKPYVIGTVYHGNANTSFSNADNDVKTIQTRSGNKIVYNDGNNSMIVQDASGNTVTMDGNGSIIIDASSANVTINAPKTMSLRSTDMNIVVDNMLHMTVGNMLQMDVGNQMMINAMAQMLVNTPEMKQLVSKYMHLQATKALIHTPKGEMKIEAEDFYIAGQKKLFLHSDETATLNSKGTAEMKGQQGNKHSNTPMQYEPATPTIQSKCIVHFRPKIGWAGEDFGFDWYRNSDTSAPGDVDYDEHVGKHYRDAAFTQLLTNLNDYSAHFKKDDAMVRSLKSNEYHAHKIVWKPKKDASGTEMKDASGATIYEQYFGAWLSLYPSQKTTPPPKAAAAGAPASTPPAPVATGYTNTKATLSLYVEVEEEPDLLRFEDNSHFTITPKETPLKGIGKGLHKMNDAVTIECLTAFATDQTIVVNAVTKNPDGTETVTKAGFVKVMANNSAKRRKKKIVLVKVATPPMSTAVAQTGSTSGQKDLFAKYLKQALINVEVVEETLNVTADPGFQPGGAYNNGGQIVAYYIGGAPSGFVTLENHLYSKLKAQLKAANPADEHKYDRYFRAYYMGEGGGYMESGSLNGLNGYSIGSSVMLFPTKNDQTAAHEFLHSLNLPHSFSNPGSSPHAKYTYESRLTENLMDYSHQVIPAIVRSSLWHWQWVIANAKADPE</sequence>
<evidence type="ECO:0000256" key="1">
    <source>
        <dbReference type="SAM" id="MobiDB-lite"/>
    </source>
</evidence>
<proteinExistence type="predicted"/>
<dbReference type="RefSeq" id="WP_168874665.1">
    <property type="nucleotide sequence ID" value="NZ_JABAIA010000004.1"/>
</dbReference>
<dbReference type="Gene3D" id="4.10.220.110">
    <property type="match status" value="1"/>
</dbReference>
<dbReference type="Pfam" id="PF04717">
    <property type="entry name" value="Phage_base_V"/>
    <property type="match status" value="1"/>
</dbReference>
<evidence type="ECO:0000313" key="3">
    <source>
        <dbReference type="EMBL" id="NLR68708.1"/>
    </source>
</evidence>
<dbReference type="InterPro" id="IPR006531">
    <property type="entry name" value="Gp5/Vgr_OB"/>
</dbReference>
<organism evidence="3 4">
    <name type="scientific">Chitinophaga varians</name>
    <dbReference type="NCBI Taxonomy" id="2202339"/>
    <lineage>
        <taxon>Bacteria</taxon>
        <taxon>Pseudomonadati</taxon>
        <taxon>Bacteroidota</taxon>
        <taxon>Chitinophagia</taxon>
        <taxon>Chitinophagales</taxon>
        <taxon>Chitinophagaceae</taxon>
        <taxon>Chitinophaga</taxon>
    </lineage>
</organism>
<dbReference type="Pfam" id="PF05954">
    <property type="entry name" value="Phage_GPD"/>
    <property type="match status" value="1"/>
</dbReference>
<accession>A0A847S6J2</accession>
<dbReference type="Gene3D" id="2.30.110.50">
    <property type="match status" value="1"/>
</dbReference>
<evidence type="ECO:0000313" key="4">
    <source>
        <dbReference type="Proteomes" id="UP000570474"/>
    </source>
</evidence>
<dbReference type="AlphaFoldDB" id="A0A847S6J2"/>
<dbReference type="SUPFAM" id="SSF69255">
    <property type="entry name" value="gp5 N-terminal domain-like"/>
    <property type="match status" value="1"/>
</dbReference>
<gene>
    <name evidence="3" type="ORF">HGH92_30680</name>
</gene>
<dbReference type="InterPro" id="IPR037026">
    <property type="entry name" value="Vgr_OB-fold_dom_sf"/>
</dbReference>
<protein>
    <recommendedName>
        <fullName evidence="2">Gp5/Type VI secretion system Vgr protein OB-fold domain-containing protein</fullName>
    </recommendedName>
</protein>
<dbReference type="EMBL" id="JABAIA010000004">
    <property type="protein sequence ID" value="NLR68708.1"/>
    <property type="molecule type" value="Genomic_DNA"/>
</dbReference>
<name>A0A847S6J2_9BACT</name>
<dbReference type="Proteomes" id="UP000570474">
    <property type="component" value="Unassembled WGS sequence"/>
</dbReference>
<dbReference type="SUPFAM" id="SSF69279">
    <property type="entry name" value="Phage tail proteins"/>
    <property type="match status" value="1"/>
</dbReference>
<evidence type="ECO:0000259" key="2">
    <source>
        <dbReference type="Pfam" id="PF04717"/>
    </source>
</evidence>
<feature type="compositionally biased region" description="Low complexity" evidence="1">
    <location>
        <begin position="759"/>
        <end position="771"/>
    </location>
</feature>
<feature type="domain" description="Gp5/Type VI secretion system Vgr protein OB-fold" evidence="2">
    <location>
        <begin position="368"/>
        <end position="441"/>
    </location>
</feature>
<dbReference type="SUPFAM" id="SSF55486">
    <property type="entry name" value="Metalloproteases ('zincins'), catalytic domain"/>
    <property type="match status" value="1"/>
</dbReference>
<reference evidence="3 4" key="1">
    <citation type="submission" date="2020-04" db="EMBL/GenBank/DDBJ databases">
        <authorList>
            <person name="Yin C."/>
        </authorList>
    </citation>
    <scope>NUCLEOTIDE SEQUENCE [LARGE SCALE GENOMIC DNA]</scope>
    <source>
        <strain evidence="3 4">Ae27</strain>
    </source>
</reference>
<comment type="caution">
    <text evidence="3">The sequence shown here is derived from an EMBL/GenBank/DDBJ whole genome shotgun (WGS) entry which is preliminary data.</text>
</comment>
<dbReference type="Gene3D" id="3.55.50.10">
    <property type="entry name" value="Baseplate protein-like domains"/>
    <property type="match status" value="1"/>
</dbReference>
<keyword evidence="4" id="KW-1185">Reference proteome</keyword>
<feature type="region of interest" description="Disordered" evidence="1">
    <location>
        <begin position="759"/>
        <end position="780"/>
    </location>
</feature>